<reference evidence="3" key="1">
    <citation type="submission" date="2021-06" db="EMBL/GenBank/DDBJ databases">
        <title>Bradyrhizobium sp. S2-11-2 Genome sequencing.</title>
        <authorList>
            <person name="Jin L."/>
        </authorList>
    </citation>
    <scope>NUCLEOTIDE SEQUENCE</scope>
    <source>
        <strain evidence="3">S2-11-2</strain>
    </source>
</reference>
<sequence>MFPRRLLCGIFFAIAVSTVSVSLADPQRAALQPITIVVPFPPGGSTDIVARVVAEHMSSSLGTSVIVENVSGAGGSVGLSRVARAAPDDRRTWLVVSNWTSHIGSPVLYPVQFDIEKDFQPVARLTSVPLMMIGSPKMPAQDLKAAISWLKGHADSATAATVGVGSASQLCTIDFQNKTQTSFKLVPYRGNAPAVQDVLGSQVDIMCGEASGMLPHVRAGTVKAYAVMAEKRWFAAPDIPTSEEAGAPGAGITFWHGLWAAKVTSRETVLRLSQAVTEALADPVVTRRLTDAGHEIPASDQQSAAALDTLFHREAAKWWPIIKAANIKAQ</sequence>
<dbReference type="Pfam" id="PF03401">
    <property type="entry name" value="TctC"/>
    <property type="match status" value="1"/>
</dbReference>
<organism evidence="3 4">
    <name type="scientific">Bradyrhizobium sediminis</name>
    <dbReference type="NCBI Taxonomy" id="2840469"/>
    <lineage>
        <taxon>Bacteria</taxon>
        <taxon>Pseudomonadati</taxon>
        <taxon>Pseudomonadota</taxon>
        <taxon>Alphaproteobacteria</taxon>
        <taxon>Hyphomicrobiales</taxon>
        <taxon>Nitrobacteraceae</taxon>
        <taxon>Bradyrhizobium</taxon>
    </lineage>
</organism>
<evidence type="ECO:0000313" key="4">
    <source>
        <dbReference type="Proteomes" id="UP000680805"/>
    </source>
</evidence>
<dbReference type="PANTHER" id="PTHR42928">
    <property type="entry name" value="TRICARBOXYLATE-BINDING PROTEIN"/>
    <property type="match status" value="1"/>
</dbReference>
<gene>
    <name evidence="3" type="ORF">KMZ68_19230</name>
</gene>
<keyword evidence="2" id="KW-0732">Signal</keyword>
<feature type="signal peptide" evidence="2">
    <location>
        <begin position="1"/>
        <end position="24"/>
    </location>
</feature>
<feature type="chain" id="PRO_5037745129" evidence="2">
    <location>
        <begin position="25"/>
        <end position="330"/>
    </location>
</feature>
<dbReference type="Gene3D" id="3.40.190.150">
    <property type="entry name" value="Bordetella uptake gene, domain 1"/>
    <property type="match status" value="1"/>
</dbReference>
<accession>A0A975RRK6</accession>
<dbReference type="EMBL" id="CP076135">
    <property type="protein sequence ID" value="QWG17099.1"/>
    <property type="molecule type" value="Genomic_DNA"/>
</dbReference>
<dbReference type="InterPro" id="IPR042100">
    <property type="entry name" value="Bug_dom1"/>
</dbReference>
<name>A0A975RRK6_9BRAD</name>
<dbReference type="Gene3D" id="3.40.190.10">
    <property type="entry name" value="Periplasmic binding protein-like II"/>
    <property type="match status" value="1"/>
</dbReference>
<comment type="similarity">
    <text evidence="1">Belongs to the UPF0065 (bug) family.</text>
</comment>
<evidence type="ECO:0000256" key="2">
    <source>
        <dbReference type="SAM" id="SignalP"/>
    </source>
</evidence>
<proteinExistence type="inferred from homology"/>
<dbReference type="AlphaFoldDB" id="A0A975RRK6"/>
<evidence type="ECO:0000256" key="1">
    <source>
        <dbReference type="ARBA" id="ARBA00006987"/>
    </source>
</evidence>
<dbReference type="KEGG" id="bsei:KMZ68_19230"/>
<dbReference type="InterPro" id="IPR005064">
    <property type="entry name" value="BUG"/>
</dbReference>
<dbReference type="RefSeq" id="WP_215612755.1">
    <property type="nucleotide sequence ID" value="NZ_CP076135.1"/>
</dbReference>
<dbReference type="PANTHER" id="PTHR42928:SF5">
    <property type="entry name" value="BLR1237 PROTEIN"/>
    <property type="match status" value="1"/>
</dbReference>
<protein>
    <submittedName>
        <fullName evidence="3">Tripartite tricarboxylate transporter substrate binding protein BugD</fullName>
    </submittedName>
</protein>
<evidence type="ECO:0000313" key="3">
    <source>
        <dbReference type="EMBL" id="QWG17099.1"/>
    </source>
</evidence>
<dbReference type="PIRSF" id="PIRSF017082">
    <property type="entry name" value="YflP"/>
    <property type="match status" value="1"/>
</dbReference>
<dbReference type="Proteomes" id="UP000680805">
    <property type="component" value="Chromosome"/>
</dbReference>